<reference evidence="2 3" key="1">
    <citation type="submission" date="2024-01" db="EMBL/GenBank/DDBJ databases">
        <title>Mesobacterium rodlantinim sp. nov., isolated from shallow sea hydrothermal systems off Kueishantao Island.</title>
        <authorList>
            <person name="Su Z."/>
            <person name="Tang K."/>
        </authorList>
    </citation>
    <scope>NUCLEOTIDE SEQUENCE [LARGE SCALE GENOMIC DNA]</scope>
    <source>
        <strain evidence="2 3">TK19101</strain>
    </source>
</reference>
<dbReference type="PANTHER" id="PTHR37811:SF2">
    <property type="entry name" value="ABM DOMAIN-CONTAINING PROTEIN"/>
    <property type="match status" value="1"/>
</dbReference>
<dbReference type="PANTHER" id="PTHR37811">
    <property type="entry name" value="BLL5343 PROTEIN"/>
    <property type="match status" value="1"/>
</dbReference>
<organism evidence="2 3">
    <name type="scientific">Mesobacterium hydrothermale</name>
    <dbReference type="NCBI Taxonomy" id="3111907"/>
    <lineage>
        <taxon>Bacteria</taxon>
        <taxon>Pseudomonadati</taxon>
        <taxon>Pseudomonadota</taxon>
        <taxon>Alphaproteobacteria</taxon>
        <taxon>Rhodobacterales</taxon>
        <taxon>Roseobacteraceae</taxon>
        <taxon>Mesobacterium</taxon>
    </lineage>
</organism>
<protein>
    <submittedName>
        <fullName evidence="2">Antibiotic biosynthesis monooxygenase</fullName>
        <ecNumber evidence="2">1.14.-.-</ecNumber>
    </submittedName>
</protein>
<dbReference type="EC" id="1.14.-.-" evidence="2"/>
<dbReference type="InterPro" id="IPR007138">
    <property type="entry name" value="ABM_dom"/>
</dbReference>
<evidence type="ECO:0000313" key="3">
    <source>
        <dbReference type="Proteomes" id="UP001348149"/>
    </source>
</evidence>
<accession>A0ABU6HN72</accession>
<dbReference type="GO" id="GO:0004497">
    <property type="term" value="F:monooxygenase activity"/>
    <property type="evidence" value="ECO:0007669"/>
    <property type="project" value="UniProtKB-KW"/>
</dbReference>
<dbReference type="EMBL" id="JAYLLH010000031">
    <property type="protein sequence ID" value="MEC3862883.1"/>
    <property type="molecule type" value="Genomic_DNA"/>
</dbReference>
<comment type="caution">
    <text evidence="2">The sequence shown here is derived from an EMBL/GenBank/DDBJ whole genome shotgun (WGS) entry which is preliminary data.</text>
</comment>
<dbReference type="InterPro" id="IPR052936">
    <property type="entry name" value="Jasmonate_Hydroxylase-like"/>
</dbReference>
<keyword evidence="2" id="KW-0503">Monooxygenase</keyword>
<feature type="domain" description="ABM" evidence="1">
    <location>
        <begin position="2"/>
        <end position="91"/>
    </location>
</feature>
<dbReference type="SUPFAM" id="SSF54909">
    <property type="entry name" value="Dimeric alpha+beta barrel"/>
    <property type="match status" value="1"/>
</dbReference>
<dbReference type="Gene3D" id="3.30.70.100">
    <property type="match status" value="1"/>
</dbReference>
<sequence>MIGVIFEVEPADGKTEAYLDMAARMRPLVEEIEGFISVERFESLTNPGKLLSLSFFEDEAALERWRQLEAHRKAQSAGRNSLFADYRLRVVSVMRDYGKTDRDQAPDDSRGVHG</sequence>
<gene>
    <name evidence="2" type="ORF">VK792_16435</name>
</gene>
<proteinExistence type="predicted"/>
<dbReference type="PROSITE" id="PS51725">
    <property type="entry name" value="ABM"/>
    <property type="match status" value="1"/>
</dbReference>
<dbReference type="RefSeq" id="WP_326298957.1">
    <property type="nucleotide sequence ID" value="NZ_JAYLLH010000031.1"/>
</dbReference>
<dbReference type="Proteomes" id="UP001348149">
    <property type="component" value="Unassembled WGS sequence"/>
</dbReference>
<name>A0ABU6HN72_9RHOB</name>
<keyword evidence="3" id="KW-1185">Reference proteome</keyword>
<dbReference type="Pfam" id="PF03992">
    <property type="entry name" value="ABM"/>
    <property type="match status" value="1"/>
</dbReference>
<evidence type="ECO:0000313" key="2">
    <source>
        <dbReference type="EMBL" id="MEC3862883.1"/>
    </source>
</evidence>
<evidence type="ECO:0000259" key="1">
    <source>
        <dbReference type="PROSITE" id="PS51725"/>
    </source>
</evidence>
<keyword evidence="2" id="KW-0560">Oxidoreductase</keyword>
<dbReference type="InterPro" id="IPR011008">
    <property type="entry name" value="Dimeric_a/b-barrel"/>
</dbReference>